<evidence type="ECO:0000313" key="1">
    <source>
        <dbReference type="EMBL" id="RIB28238.1"/>
    </source>
</evidence>
<comment type="caution">
    <text evidence="1">The sequence shown here is derived from an EMBL/GenBank/DDBJ whole genome shotgun (WGS) entry which is preliminary data.</text>
</comment>
<sequence length="191" mass="22363">MICTLTLTSPPPIHSIIATSTVSDHTIHFAHQDNEYRVIYSSLYVVFEIPDHEDVKKSVNDFKATPNYFILFRSRLKQCISALGLNTEWVFISEVSKILWSEIKKNDNKFVASLRDAYKITNARKKSGVRFKPYDYEKKKSSKPSDNARETECPQLNSNENFMYSYYEDFYLFNASGSPIEKILWELFQHY</sequence>
<evidence type="ECO:0000313" key="2">
    <source>
        <dbReference type="Proteomes" id="UP000266673"/>
    </source>
</evidence>
<organism evidence="1 2">
    <name type="scientific">Gigaspora rosea</name>
    <dbReference type="NCBI Taxonomy" id="44941"/>
    <lineage>
        <taxon>Eukaryota</taxon>
        <taxon>Fungi</taxon>
        <taxon>Fungi incertae sedis</taxon>
        <taxon>Mucoromycota</taxon>
        <taxon>Glomeromycotina</taxon>
        <taxon>Glomeromycetes</taxon>
        <taxon>Diversisporales</taxon>
        <taxon>Gigasporaceae</taxon>
        <taxon>Gigaspora</taxon>
    </lineage>
</organism>
<proteinExistence type="predicted"/>
<accession>A0A397W208</accession>
<dbReference type="Proteomes" id="UP000266673">
    <property type="component" value="Unassembled WGS sequence"/>
</dbReference>
<gene>
    <name evidence="1" type="ORF">C2G38_2059864</name>
</gene>
<keyword evidence="2" id="KW-1185">Reference proteome</keyword>
<dbReference type="EMBL" id="QKWP01000072">
    <property type="protein sequence ID" value="RIB28238.1"/>
    <property type="molecule type" value="Genomic_DNA"/>
</dbReference>
<reference evidence="1 2" key="1">
    <citation type="submission" date="2018-06" db="EMBL/GenBank/DDBJ databases">
        <title>Comparative genomics reveals the genomic features of Rhizophagus irregularis, R. cerebriforme, R. diaphanum and Gigaspora rosea, and their symbiotic lifestyle signature.</title>
        <authorList>
            <person name="Morin E."/>
            <person name="San Clemente H."/>
            <person name="Chen E.C.H."/>
            <person name="De La Providencia I."/>
            <person name="Hainaut M."/>
            <person name="Kuo A."/>
            <person name="Kohler A."/>
            <person name="Murat C."/>
            <person name="Tang N."/>
            <person name="Roy S."/>
            <person name="Loubradou J."/>
            <person name="Henrissat B."/>
            <person name="Grigoriev I.V."/>
            <person name="Corradi N."/>
            <person name="Roux C."/>
            <person name="Martin F.M."/>
        </authorList>
    </citation>
    <scope>NUCLEOTIDE SEQUENCE [LARGE SCALE GENOMIC DNA]</scope>
    <source>
        <strain evidence="1 2">DAOM 194757</strain>
    </source>
</reference>
<name>A0A397W208_9GLOM</name>
<dbReference type="AlphaFoldDB" id="A0A397W208"/>
<dbReference type="OrthoDB" id="2322771at2759"/>
<protein>
    <submittedName>
        <fullName evidence="1">Uncharacterized protein</fullName>
    </submittedName>
</protein>